<evidence type="ECO:0000256" key="2">
    <source>
        <dbReference type="ARBA" id="ARBA00022980"/>
    </source>
</evidence>
<sequence>MLFGLKFCYANIVGAYKKLELDFSYWNKLELQIHASRAAVSMQVGDSTNTNGTAPPPIDPAGNMEMDSSIASPISEGNMSEPMNLAVNNGMPKDGVMQAQSGKGIQEAVKKIGQKGNRQVANQDGFIVVGNVDKKMMYGDLLINQYMASLANCLGTGEREMSKSEALRLLREYIKVNNLEAVKRSCILHNLDKACISFCKISSLARFTHKIFAFTLRMGDGCKLKSHHMRQRWANKSNKKITFCGIEAKQPNSGIRKCARVQLIKNGKKIAAFFPNDGCLNYIEENRKFKVVEVYGVSLLAKKKEKPGS</sequence>
<dbReference type="SUPFAM" id="SSF50249">
    <property type="entry name" value="Nucleic acid-binding proteins"/>
    <property type="match status" value="1"/>
</dbReference>
<evidence type="ECO:0000313" key="4">
    <source>
        <dbReference type="EMBL" id="KAD4585740.1"/>
    </source>
</evidence>
<evidence type="ECO:0000256" key="3">
    <source>
        <dbReference type="ARBA" id="ARBA00023274"/>
    </source>
</evidence>
<keyword evidence="2" id="KW-0689">Ribosomal protein</keyword>
<dbReference type="GO" id="GO:1990904">
    <property type="term" value="C:ribonucleoprotein complex"/>
    <property type="evidence" value="ECO:0007669"/>
    <property type="project" value="UniProtKB-KW"/>
</dbReference>
<dbReference type="AlphaFoldDB" id="A0A5N6NEQ9"/>
<dbReference type="InterPro" id="IPR012340">
    <property type="entry name" value="NA-bd_OB-fold"/>
</dbReference>
<evidence type="ECO:0000313" key="5">
    <source>
        <dbReference type="Proteomes" id="UP000326396"/>
    </source>
</evidence>
<dbReference type="Gene3D" id="2.40.50.140">
    <property type="entry name" value="Nucleic acid-binding proteins"/>
    <property type="match status" value="1"/>
</dbReference>
<dbReference type="InterPro" id="IPR006032">
    <property type="entry name" value="Ribosomal_uS12"/>
</dbReference>
<reference evidence="4 5" key="1">
    <citation type="submission" date="2019-05" db="EMBL/GenBank/DDBJ databases">
        <title>Mikania micrantha, genome provides insights into the molecular mechanism of rapid growth.</title>
        <authorList>
            <person name="Liu B."/>
        </authorList>
    </citation>
    <scope>NUCLEOTIDE SEQUENCE [LARGE SCALE GENOMIC DNA]</scope>
    <source>
        <strain evidence="4">NLD-2019</strain>
        <tissue evidence="4">Leaf</tissue>
    </source>
</reference>
<proteinExistence type="inferred from homology"/>
<keyword evidence="3" id="KW-0687">Ribonucleoprotein</keyword>
<organism evidence="4 5">
    <name type="scientific">Mikania micrantha</name>
    <name type="common">bitter vine</name>
    <dbReference type="NCBI Taxonomy" id="192012"/>
    <lineage>
        <taxon>Eukaryota</taxon>
        <taxon>Viridiplantae</taxon>
        <taxon>Streptophyta</taxon>
        <taxon>Embryophyta</taxon>
        <taxon>Tracheophyta</taxon>
        <taxon>Spermatophyta</taxon>
        <taxon>Magnoliopsida</taxon>
        <taxon>eudicotyledons</taxon>
        <taxon>Gunneridae</taxon>
        <taxon>Pentapetalae</taxon>
        <taxon>asterids</taxon>
        <taxon>campanulids</taxon>
        <taxon>Asterales</taxon>
        <taxon>Asteraceae</taxon>
        <taxon>Asteroideae</taxon>
        <taxon>Heliantheae alliance</taxon>
        <taxon>Eupatorieae</taxon>
        <taxon>Mikania</taxon>
    </lineage>
</organism>
<evidence type="ECO:0000256" key="1">
    <source>
        <dbReference type="ARBA" id="ARBA00005657"/>
    </source>
</evidence>
<dbReference type="EMBL" id="SZYD01000012">
    <property type="protein sequence ID" value="KAD4585740.1"/>
    <property type="molecule type" value="Genomic_DNA"/>
</dbReference>
<dbReference type="Pfam" id="PF00164">
    <property type="entry name" value="Ribosom_S12_S23"/>
    <property type="match status" value="1"/>
</dbReference>
<keyword evidence="5" id="KW-1185">Reference proteome</keyword>
<dbReference type="Proteomes" id="UP000326396">
    <property type="component" value="Linkage Group LG2"/>
</dbReference>
<dbReference type="GO" id="GO:0005840">
    <property type="term" value="C:ribosome"/>
    <property type="evidence" value="ECO:0007669"/>
    <property type="project" value="UniProtKB-KW"/>
</dbReference>
<name>A0A5N6NEQ9_9ASTR</name>
<comment type="similarity">
    <text evidence="1">Belongs to the universal ribosomal protein uS12 family.</text>
</comment>
<dbReference type="GO" id="GO:0006412">
    <property type="term" value="P:translation"/>
    <property type="evidence" value="ECO:0007669"/>
    <property type="project" value="InterPro"/>
</dbReference>
<accession>A0A5N6NEQ9</accession>
<gene>
    <name evidence="4" type="ORF">E3N88_23341</name>
</gene>
<dbReference type="GO" id="GO:0003735">
    <property type="term" value="F:structural constituent of ribosome"/>
    <property type="evidence" value="ECO:0007669"/>
    <property type="project" value="InterPro"/>
</dbReference>
<dbReference type="FunFam" id="2.40.50.140:FF:000007">
    <property type="entry name" value="40S ribosomal protein S23"/>
    <property type="match status" value="1"/>
</dbReference>
<evidence type="ECO:0008006" key="6">
    <source>
        <dbReference type="Google" id="ProtNLM"/>
    </source>
</evidence>
<dbReference type="PANTHER" id="PTHR11652">
    <property type="entry name" value="30S RIBOSOMAL PROTEIN S12 FAMILY MEMBER"/>
    <property type="match status" value="1"/>
</dbReference>
<comment type="caution">
    <text evidence="4">The sequence shown here is derived from an EMBL/GenBank/DDBJ whole genome shotgun (WGS) entry which is preliminary data.</text>
</comment>
<protein>
    <recommendedName>
        <fullName evidence="6">40S ribosomal protein S23</fullName>
    </recommendedName>
</protein>